<dbReference type="InterPro" id="IPR043132">
    <property type="entry name" value="BCAT-like_C"/>
</dbReference>
<dbReference type="AlphaFoldDB" id="A0A3P2A528"/>
<reference evidence="3 4" key="1">
    <citation type="submission" date="2018-11" db="EMBL/GenBank/DDBJ databases">
        <title>Genomes From Bacteria Associated with the Canine Oral Cavity: a Test Case for Automated Genome-Based Taxonomic Assignment.</title>
        <authorList>
            <person name="Coil D.A."/>
            <person name="Jospin G."/>
            <person name="Darling A.E."/>
            <person name="Wallis C."/>
            <person name="Davis I.J."/>
            <person name="Harris S."/>
            <person name="Eisen J.A."/>
            <person name="Holcombe L.J."/>
            <person name="O'Flynn C."/>
        </authorList>
    </citation>
    <scope>NUCLEOTIDE SEQUENCE [LARGE SCALE GENOMIC DNA]</scope>
    <source>
        <strain evidence="3 4">COT-280</strain>
    </source>
</reference>
<dbReference type="PANTHER" id="PTHR11236:SF50">
    <property type="entry name" value="AMINODEOXYCHORISMATE SYNTHASE COMPONENT 1"/>
    <property type="match status" value="1"/>
</dbReference>
<dbReference type="Pfam" id="PF00425">
    <property type="entry name" value="Chorismate_bind"/>
    <property type="match status" value="1"/>
</dbReference>
<dbReference type="InterPro" id="IPR015890">
    <property type="entry name" value="Chorismate_C"/>
</dbReference>
<dbReference type="PRINTS" id="PR00095">
    <property type="entry name" value="ANTSNTHASEI"/>
</dbReference>
<dbReference type="Pfam" id="PF01063">
    <property type="entry name" value="Aminotran_4"/>
    <property type="match status" value="1"/>
</dbReference>
<keyword evidence="3" id="KW-0456">Lyase</keyword>
<evidence type="ECO:0000313" key="4">
    <source>
        <dbReference type="Proteomes" id="UP000269923"/>
    </source>
</evidence>
<dbReference type="Gene3D" id="3.20.10.10">
    <property type="entry name" value="D-amino Acid Aminotransferase, subunit A, domain 2"/>
    <property type="match status" value="1"/>
</dbReference>
<feature type="region of interest" description="Disordered" evidence="1">
    <location>
        <begin position="182"/>
        <end position="208"/>
    </location>
</feature>
<dbReference type="SUPFAM" id="SSF56752">
    <property type="entry name" value="D-aminoacid aminotransferase-like PLP-dependent enzymes"/>
    <property type="match status" value="1"/>
</dbReference>
<dbReference type="SUPFAM" id="SSF56322">
    <property type="entry name" value="ADC synthase"/>
    <property type="match status" value="1"/>
</dbReference>
<dbReference type="PANTHER" id="PTHR11236">
    <property type="entry name" value="AMINOBENZOATE/ANTHRANILATE SYNTHASE"/>
    <property type="match status" value="1"/>
</dbReference>
<dbReference type="GO" id="GO:0046820">
    <property type="term" value="F:4-amino-4-deoxychorismate synthase activity"/>
    <property type="evidence" value="ECO:0007669"/>
    <property type="project" value="TreeGrafter"/>
</dbReference>
<dbReference type="InterPro" id="IPR019999">
    <property type="entry name" value="Anth_synth_I-like"/>
</dbReference>
<feature type="compositionally biased region" description="Basic and acidic residues" evidence="1">
    <location>
        <begin position="196"/>
        <end position="208"/>
    </location>
</feature>
<dbReference type="EMBL" id="RQYC01000009">
    <property type="protein sequence ID" value="RRD89986.1"/>
    <property type="molecule type" value="Genomic_DNA"/>
</dbReference>
<proteinExistence type="predicted"/>
<evidence type="ECO:0000259" key="2">
    <source>
        <dbReference type="Pfam" id="PF00425"/>
    </source>
</evidence>
<dbReference type="RefSeq" id="WP_124795127.1">
    <property type="nucleotide sequence ID" value="NZ_RQYC01000009.1"/>
</dbReference>
<feature type="domain" description="Chorismate-utilising enzyme C-terminal" evidence="2">
    <location>
        <begin position="97"/>
        <end position="366"/>
    </location>
</feature>
<dbReference type="Gene3D" id="3.60.120.10">
    <property type="entry name" value="Anthranilate synthase"/>
    <property type="match status" value="1"/>
</dbReference>
<name>A0A3P2A528_9NEIS</name>
<dbReference type="Gene3D" id="3.30.470.10">
    <property type="match status" value="1"/>
</dbReference>
<dbReference type="OrthoDB" id="9803598at2"/>
<dbReference type="GO" id="GO:0016829">
    <property type="term" value="F:lyase activity"/>
    <property type="evidence" value="ECO:0007669"/>
    <property type="project" value="UniProtKB-KW"/>
</dbReference>
<dbReference type="InterPro" id="IPR043131">
    <property type="entry name" value="BCAT-like_N"/>
</dbReference>
<gene>
    <name evidence="3" type="ORF">EII21_06835</name>
</gene>
<sequence>MQPFVLFDDAVAGQAKLLHGFVDEDVLDVWAGLDDCLQRGWAQGHHAALAVDYAFAAGGVARVLWFTHQEPVADVNTWLAQYGGDAGVSRPQPNISESEYLDTVAQIQAAIARGETYQINYTQRLHLHAYGAPPRLYARLRQNVPYAALMRLPARADAPDWLLCFSPELFLRIDETGLIRTEPMKGTAPRLGDSQDAQRAESLRQDPKNRAENTMIVDLLRNDLGKIAETGSVSVPEPFKVSPFGSVWQMTSTVCARLPAATPLATVLSATFPCGSITGAPKRKSMEIIDLLETAPRGLYTGSIGWIEPCPDSVLGYRACLNVLIRTLCLYQNHQDKSLWRGEYGVGSGIVTDSIAADEYTECAWKARFLSELRPEYGILETMRVENGTIPHLPLHLQRLQESAHALNIPCQIAAIHEQACARAAALGQGVFRLRLALSPQGACEWTDAPLSAAPEPYVLISETVLPTHDFLRRHKTTRRQIFDQTWRNAQAQGAFDALLFDESGALLEGGRSSVMIELDGEMLIPNGDVMHGVARRLLCAAYPQVKIARISRDMLFRAEKICLGNALHGWFTVKLLQKNHII</sequence>
<dbReference type="InterPro" id="IPR001544">
    <property type="entry name" value="Aminotrans_IV"/>
</dbReference>
<accession>A0A3P2A528</accession>
<dbReference type="GO" id="GO:0000162">
    <property type="term" value="P:L-tryptophan biosynthetic process"/>
    <property type="evidence" value="ECO:0007669"/>
    <property type="project" value="TreeGrafter"/>
</dbReference>
<dbReference type="InterPro" id="IPR005801">
    <property type="entry name" value="ADC_synthase"/>
</dbReference>
<evidence type="ECO:0000256" key="1">
    <source>
        <dbReference type="SAM" id="MobiDB-lite"/>
    </source>
</evidence>
<dbReference type="Proteomes" id="UP000269923">
    <property type="component" value="Unassembled WGS sequence"/>
</dbReference>
<dbReference type="STRING" id="1121352.GCA_000620925_01258"/>
<organism evidence="3 4">
    <name type="scientific">Conchiformibius steedae</name>
    <dbReference type="NCBI Taxonomy" id="153493"/>
    <lineage>
        <taxon>Bacteria</taxon>
        <taxon>Pseudomonadati</taxon>
        <taxon>Pseudomonadota</taxon>
        <taxon>Betaproteobacteria</taxon>
        <taxon>Neisseriales</taxon>
        <taxon>Neisseriaceae</taxon>
        <taxon>Conchiformibius</taxon>
    </lineage>
</organism>
<keyword evidence="4" id="KW-1185">Reference proteome</keyword>
<dbReference type="InterPro" id="IPR036038">
    <property type="entry name" value="Aminotransferase-like"/>
</dbReference>
<comment type="caution">
    <text evidence="3">The sequence shown here is derived from an EMBL/GenBank/DDBJ whole genome shotgun (WGS) entry which is preliminary data.</text>
</comment>
<protein>
    <submittedName>
        <fullName evidence="3">Bifunctional aminodeoxychorismate synthase component I/aminodeoxychorismate lyase</fullName>
    </submittedName>
</protein>
<evidence type="ECO:0000313" key="3">
    <source>
        <dbReference type="EMBL" id="RRD89986.1"/>
    </source>
</evidence>